<dbReference type="PANTHER" id="PTHR33021:SF478">
    <property type="entry name" value="EARLY NODULIN-LIKE PROTEIN 1"/>
    <property type="match status" value="1"/>
</dbReference>
<accession>A0ABS8WQ39</accession>
<evidence type="ECO:0000313" key="3">
    <source>
        <dbReference type="Proteomes" id="UP000823775"/>
    </source>
</evidence>
<evidence type="ECO:0000313" key="2">
    <source>
        <dbReference type="EMBL" id="MCE3051617.1"/>
    </source>
</evidence>
<dbReference type="PANTHER" id="PTHR33021">
    <property type="entry name" value="BLUE COPPER PROTEIN"/>
    <property type="match status" value="1"/>
</dbReference>
<protein>
    <recommendedName>
        <fullName evidence="1">Phytocyanin domain-containing protein</fullName>
    </recommendedName>
</protein>
<dbReference type="InterPro" id="IPR008972">
    <property type="entry name" value="Cupredoxin"/>
</dbReference>
<reference evidence="2 3" key="1">
    <citation type="journal article" date="2021" name="BMC Genomics">
        <title>Datura genome reveals duplications of psychoactive alkaloid biosynthetic genes and high mutation rate following tissue culture.</title>
        <authorList>
            <person name="Rajewski A."/>
            <person name="Carter-House D."/>
            <person name="Stajich J."/>
            <person name="Litt A."/>
        </authorList>
    </citation>
    <scope>NUCLEOTIDE SEQUENCE [LARGE SCALE GENOMIC DNA]</scope>
    <source>
        <strain evidence="2">AR-01</strain>
    </source>
</reference>
<sequence length="112" mass="12364">MIFRYKIGSDSVLVVDKDDYTKCNKDKPILQLKHGNSKFTFESSGPFYFTSGHEDNCEKGQKLMVVVCCHPTTIKPKQPRAQHLLNPLAQFHPLPSPAPASSGAPEGFIGGF</sequence>
<dbReference type="Gene3D" id="2.60.40.420">
    <property type="entry name" value="Cupredoxins - blue copper proteins"/>
    <property type="match status" value="1"/>
</dbReference>
<proteinExistence type="predicted"/>
<gene>
    <name evidence="2" type="ORF">HAX54_050337</name>
</gene>
<dbReference type="InterPro" id="IPR039391">
    <property type="entry name" value="Phytocyanin-like"/>
</dbReference>
<feature type="domain" description="Phytocyanin" evidence="1">
    <location>
        <begin position="1"/>
        <end position="69"/>
    </location>
</feature>
<dbReference type="EMBL" id="JACEIK010008772">
    <property type="protein sequence ID" value="MCE3051617.1"/>
    <property type="molecule type" value="Genomic_DNA"/>
</dbReference>
<evidence type="ECO:0000259" key="1">
    <source>
        <dbReference type="PROSITE" id="PS51485"/>
    </source>
</evidence>
<organism evidence="2 3">
    <name type="scientific">Datura stramonium</name>
    <name type="common">Jimsonweed</name>
    <name type="synonym">Common thornapple</name>
    <dbReference type="NCBI Taxonomy" id="4076"/>
    <lineage>
        <taxon>Eukaryota</taxon>
        <taxon>Viridiplantae</taxon>
        <taxon>Streptophyta</taxon>
        <taxon>Embryophyta</taxon>
        <taxon>Tracheophyta</taxon>
        <taxon>Spermatophyta</taxon>
        <taxon>Magnoliopsida</taxon>
        <taxon>eudicotyledons</taxon>
        <taxon>Gunneridae</taxon>
        <taxon>Pentapetalae</taxon>
        <taxon>asterids</taxon>
        <taxon>lamiids</taxon>
        <taxon>Solanales</taxon>
        <taxon>Solanaceae</taxon>
        <taxon>Solanoideae</taxon>
        <taxon>Datureae</taxon>
        <taxon>Datura</taxon>
    </lineage>
</organism>
<dbReference type="Pfam" id="PF02298">
    <property type="entry name" value="Cu_bind_like"/>
    <property type="match status" value="1"/>
</dbReference>
<dbReference type="InterPro" id="IPR003245">
    <property type="entry name" value="Phytocyanin_dom"/>
</dbReference>
<keyword evidence="3" id="KW-1185">Reference proteome</keyword>
<name>A0ABS8WQ39_DATST</name>
<dbReference type="SUPFAM" id="SSF49503">
    <property type="entry name" value="Cupredoxins"/>
    <property type="match status" value="1"/>
</dbReference>
<comment type="caution">
    <text evidence="2">The sequence shown here is derived from an EMBL/GenBank/DDBJ whole genome shotgun (WGS) entry which is preliminary data.</text>
</comment>
<dbReference type="PROSITE" id="PS51485">
    <property type="entry name" value="PHYTOCYANIN"/>
    <property type="match status" value="1"/>
</dbReference>
<dbReference type="Proteomes" id="UP000823775">
    <property type="component" value="Unassembled WGS sequence"/>
</dbReference>